<keyword evidence="8" id="KW-1185">Reference proteome</keyword>
<dbReference type="PANTHER" id="PTHR23508">
    <property type="entry name" value="CARBOXYLIC ACID TRANSPORTER PROTEIN HOMOLOG"/>
    <property type="match status" value="1"/>
</dbReference>
<comment type="subcellular location">
    <subcellularLocation>
        <location evidence="1">Membrane</location>
        <topology evidence="1">Multi-pass membrane protein</topology>
    </subcellularLocation>
</comment>
<evidence type="ECO:0000313" key="7">
    <source>
        <dbReference type="EMBL" id="TRX75692.1"/>
    </source>
</evidence>
<evidence type="ECO:0000256" key="2">
    <source>
        <dbReference type="ARBA" id="ARBA00022692"/>
    </source>
</evidence>
<feature type="transmembrane region" description="Helical" evidence="5">
    <location>
        <begin position="294"/>
        <end position="317"/>
    </location>
</feature>
<feature type="transmembrane region" description="Helical" evidence="5">
    <location>
        <begin position="24"/>
        <end position="46"/>
    </location>
</feature>
<protein>
    <submittedName>
        <fullName evidence="7">Aromatic acid/H+ symport family MFS transporter</fullName>
    </submittedName>
</protein>
<dbReference type="PROSITE" id="PS00216">
    <property type="entry name" value="SUGAR_TRANSPORT_1"/>
    <property type="match status" value="1"/>
</dbReference>
<evidence type="ECO:0000313" key="8">
    <source>
        <dbReference type="Proteomes" id="UP000315235"/>
    </source>
</evidence>
<feature type="transmembrane region" description="Helical" evidence="5">
    <location>
        <begin position="90"/>
        <end position="110"/>
    </location>
</feature>
<evidence type="ECO:0000256" key="4">
    <source>
        <dbReference type="ARBA" id="ARBA00023136"/>
    </source>
</evidence>
<dbReference type="PROSITE" id="PS50850">
    <property type="entry name" value="MFS"/>
    <property type="match status" value="1"/>
</dbReference>
<dbReference type="SUPFAM" id="SSF103473">
    <property type="entry name" value="MFS general substrate transporter"/>
    <property type="match status" value="1"/>
</dbReference>
<proteinExistence type="predicted"/>
<name>A0A553H1S2_9PSED</name>
<dbReference type="RefSeq" id="WP_143487084.1">
    <property type="nucleotide sequence ID" value="NZ_VJOY01000003.1"/>
</dbReference>
<organism evidence="7 8">
    <name type="scientific">Pseudomonas mangiferae</name>
    <dbReference type="NCBI Taxonomy" id="2593654"/>
    <lineage>
        <taxon>Bacteria</taxon>
        <taxon>Pseudomonadati</taxon>
        <taxon>Pseudomonadota</taxon>
        <taxon>Gammaproteobacteria</taxon>
        <taxon>Pseudomonadales</taxon>
        <taxon>Pseudomonadaceae</taxon>
        <taxon>Pseudomonas</taxon>
    </lineage>
</organism>
<dbReference type="CDD" id="cd17365">
    <property type="entry name" value="MFS_PcaK_like"/>
    <property type="match status" value="1"/>
</dbReference>
<feature type="domain" description="Major facilitator superfamily (MFS) profile" evidence="6">
    <location>
        <begin position="24"/>
        <end position="440"/>
    </location>
</feature>
<feature type="transmembrane region" description="Helical" evidence="5">
    <location>
        <begin position="417"/>
        <end position="438"/>
    </location>
</feature>
<sequence length="455" mass="48527">MNKKIIDVENFLDNNRFSAFQWKILVLCFLVVFIDGLDTAAMGYIAPSLIAEWQVSKAALAPVMSAALLGLAFGALTAGPLADVFGRKKVIVISTVLFGAMTLASAAAWSLGSLTFFRFVTGLGLGAALPNAVTLMSEYVPHRRRSILSTLMFCGLSIGSASAGFVASAVVPSYGWRSLLFIGGVLPLICALFLVFILPESVRFLVCRNAPAERIARILRKISSSVDFTNATFVLPESVNPQSRTSSPVFALFANNNGLGTLMLWLTYFMGLIIVYTVTGWLPTMMIEAGVSVTQAAVVTGLFLTGSTVGNIVMGWLMDRMSGYVVISTAYAASALCMIAIAFHPLNDVMMQQMLVFLAGLAMGCQVQTVILATQFYRTQYRATGVSWVLGVGRFGGVVGASMGGILLSRGWQPHEIFLALAVPAGVAALAICIKGVYYTFRPNPVPAVNAESLG</sequence>
<feature type="transmembrane region" description="Helical" evidence="5">
    <location>
        <begin position="58"/>
        <end position="78"/>
    </location>
</feature>
<dbReference type="PROSITE" id="PS00217">
    <property type="entry name" value="SUGAR_TRANSPORT_2"/>
    <property type="match status" value="1"/>
</dbReference>
<feature type="transmembrane region" description="Helical" evidence="5">
    <location>
        <begin position="355"/>
        <end position="374"/>
    </location>
</feature>
<evidence type="ECO:0000259" key="6">
    <source>
        <dbReference type="PROSITE" id="PS50850"/>
    </source>
</evidence>
<feature type="transmembrane region" description="Helical" evidence="5">
    <location>
        <begin position="147"/>
        <end position="170"/>
    </location>
</feature>
<feature type="transmembrane region" description="Helical" evidence="5">
    <location>
        <begin position="262"/>
        <end position="282"/>
    </location>
</feature>
<dbReference type="EMBL" id="VJOY01000003">
    <property type="protein sequence ID" value="TRX75692.1"/>
    <property type="molecule type" value="Genomic_DNA"/>
</dbReference>
<dbReference type="InterPro" id="IPR020846">
    <property type="entry name" value="MFS_dom"/>
</dbReference>
<dbReference type="Proteomes" id="UP000315235">
    <property type="component" value="Unassembled WGS sequence"/>
</dbReference>
<feature type="transmembrane region" description="Helical" evidence="5">
    <location>
        <begin position="386"/>
        <end position="411"/>
    </location>
</feature>
<evidence type="ECO:0000256" key="5">
    <source>
        <dbReference type="SAM" id="Phobius"/>
    </source>
</evidence>
<feature type="transmembrane region" description="Helical" evidence="5">
    <location>
        <begin position="116"/>
        <end position="135"/>
    </location>
</feature>
<dbReference type="GO" id="GO:0005886">
    <property type="term" value="C:plasma membrane"/>
    <property type="evidence" value="ECO:0007669"/>
    <property type="project" value="TreeGrafter"/>
</dbReference>
<accession>A0A553H1S2</accession>
<gene>
    <name evidence="7" type="ORF">FM069_04430</name>
</gene>
<keyword evidence="3 5" id="KW-1133">Transmembrane helix</keyword>
<dbReference type="Gene3D" id="1.20.1250.20">
    <property type="entry name" value="MFS general substrate transporter like domains"/>
    <property type="match status" value="1"/>
</dbReference>
<dbReference type="OrthoDB" id="7066727at2"/>
<dbReference type="AlphaFoldDB" id="A0A553H1S2"/>
<keyword evidence="4 5" id="KW-0472">Membrane</keyword>
<dbReference type="PANTHER" id="PTHR23508:SF10">
    <property type="entry name" value="CARBOXYLIC ACID TRANSPORTER PROTEIN HOMOLOG"/>
    <property type="match status" value="1"/>
</dbReference>
<reference evidence="7 8" key="1">
    <citation type="submission" date="2019-07" db="EMBL/GenBank/DDBJ databases">
        <title>Pseudomonas mangiferae sp. nov., isolated from bark of mango tree in Thailand.</title>
        <authorList>
            <person name="Srisuk N."/>
            <person name="Anurat P."/>
        </authorList>
    </citation>
    <scope>NUCLEOTIDE SEQUENCE [LARGE SCALE GENOMIC DNA]</scope>
    <source>
        <strain evidence="7 8">DMKU_BBB3-04</strain>
    </source>
</reference>
<dbReference type="Pfam" id="PF07690">
    <property type="entry name" value="MFS_1"/>
    <property type="match status" value="1"/>
</dbReference>
<keyword evidence="2 5" id="KW-0812">Transmembrane</keyword>
<dbReference type="InterPro" id="IPR005829">
    <property type="entry name" value="Sugar_transporter_CS"/>
</dbReference>
<evidence type="ECO:0000256" key="3">
    <source>
        <dbReference type="ARBA" id="ARBA00022989"/>
    </source>
</evidence>
<dbReference type="InterPro" id="IPR011701">
    <property type="entry name" value="MFS"/>
</dbReference>
<feature type="transmembrane region" description="Helical" evidence="5">
    <location>
        <begin position="324"/>
        <end position="343"/>
    </location>
</feature>
<evidence type="ECO:0000256" key="1">
    <source>
        <dbReference type="ARBA" id="ARBA00004141"/>
    </source>
</evidence>
<comment type="caution">
    <text evidence="7">The sequence shown here is derived from an EMBL/GenBank/DDBJ whole genome shotgun (WGS) entry which is preliminary data.</text>
</comment>
<dbReference type="GO" id="GO:0046943">
    <property type="term" value="F:carboxylic acid transmembrane transporter activity"/>
    <property type="evidence" value="ECO:0007669"/>
    <property type="project" value="TreeGrafter"/>
</dbReference>
<dbReference type="InterPro" id="IPR036259">
    <property type="entry name" value="MFS_trans_sf"/>
</dbReference>
<feature type="transmembrane region" description="Helical" evidence="5">
    <location>
        <begin position="176"/>
        <end position="198"/>
    </location>
</feature>